<evidence type="ECO:0000313" key="1">
    <source>
        <dbReference type="EMBL" id="KAI3685028.1"/>
    </source>
</evidence>
<accession>A0ACB8YIA5</accession>
<sequence>MNHQSLDLRDVVKDSMYREARGLSHKTTMGKEAPDDVVNYRESHYVLAQLREANWYGDEPGELSRSKSCQYRDGFLLSISKDRRRFSYDGRETDRLSIRSGDTAKTTTTKQLKELPRLSLDSRERSMRTLSSVSLVPIKPSDSKSNLPSRNPKIDCDKGLIQTRPPSVVAKLMGLETFPHSVSTSDEKLDVGPIRCRQVEDLNSLSKSSEATDFCGSIKMHNSTRSSMGQPTSPCWKNPDVKPISRVPIEPAPWKQRDGAQSLQKPSPRVIRSSNTIHTPVSSVYSEVDKRLKNLEFARSGKDLRALKQILEAMQAVEAKKGERKNSVERPSDHEMLLYDHQYPPSANRGSNVSRANESHIVIMKPAKLVGKGFTNNKEGKDTITESTRGERQSRPSTLSDSSISRKQSNKQQSESRSPSERRRLSSFQQSDDQNKEISSELRKLSCKETQTSQRVNGGRFLKMDAEVNASEYFEETNSRQSCGSTREVGELVTPEYPSPVSVLDDSAYIDNLPSPVKHTPNTRKDYATQNPAENFVKDQYGATNDGVSSAINHEKLQQVEHLVQKLKRLNSSHDEAHTDYIAYLCGNTNPDDRYISEIFLASGLLLRDLESFEFHSSGHPINPDLFLVLERTRFSNLQKEKFHRKLIFDAVNAILEGKLQSACRMVQDPRKLLRELCLEIDQLQVQKKRERCGIGEEEEEDGLKSILSEDVLKRSENWTGFHGESPVITVEVERLIFKDLINEVVMSEVCDGKRGKSGRGWR</sequence>
<proteinExistence type="predicted"/>
<evidence type="ECO:0000313" key="2">
    <source>
        <dbReference type="Proteomes" id="UP001055879"/>
    </source>
</evidence>
<dbReference type="Proteomes" id="UP001055879">
    <property type="component" value="Linkage Group LG12"/>
</dbReference>
<dbReference type="EMBL" id="CM042058">
    <property type="protein sequence ID" value="KAI3685028.1"/>
    <property type="molecule type" value="Genomic_DNA"/>
</dbReference>
<gene>
    <name evidence="1" type="ORF">L6452_34259</name>
</gene>
<protein>
    <submittedName>
        <fullName evidence="1">Uncharacterized protein</fullName>
    </submittedName>
</protein>
<keyword evidence="2" id="KW-1185">Reference proteome</keyword>
<reference evidence="1 2" key="2">
    <citation type="journal article" date="2022" name="Mol. Ecol. Resour.">
        <title>The genomes of chicory, endive, great burdock and yacon provide insights into Asteraceae paleo-polyploidization history and plant inulin production.</title>
        <authorList>
            <person name="Fan W."/>
            <person name="Wang S."/>
            <person name="Wang H."/>
            <person name="Wang A."/>
            <person name="Jiang F."/>
            <person name="Liu H."/>
            <person name="Zhao H."/>
            <person name="Xu D."/>
            <person name="Zhang Y."/>
        </authorList>
    </citation>
    <scope>NUCLEOTIDE SEQUENCE [LARGE SCALE GENOMIC DNA]</scope>
    <source>
        <strain evidence="2">cv. Niubang</strain>
    </source>
</reference>
<organism evidence="1 2">
    <name type="scientific">Arctium lappa</name>
    <name type="common">Greater burdock</name>
    <name type="synonym">Lappa major</name>
    <dbReference type="NCBI Taxonomy" id="4217"/>
    <lineage>
        <taxon>Eukaryota</taxon>
        <taxon>Viridiplantae</taxon>
        <taxon>Streptophyta</taxon>
        <taxon>Embryophyta</taxon>
        <taxon>Tracheophyta</taxon>
        <taxon>Spermatophyta</taxon>
        <taxon>Magnoliopsida</taxon>
        <taxon>eudicotyledons</taxon>
        <taxon>Gunneridae</taxon>
        <taxon>Pentapetalae</taxon>
        <taxon>asterids</taxon>
        <taxon>campanulids</taxon>
        <taxon>Asterales</taxon>
        <taxon>Asteraceae</taxon>
        <taxon>Carduoideae</taxon>
        <taxon>Cardueae</taxon>
        <taxon>Arctiinae</taxon>
        <taxon>Arctium</taxon>
    </lineage>
</organism>
<comment type="caution">
    <text evidence="1">The sequence shown here is derived from an EMBL/GenBank/DDBJ whole genome shotgun (WGS) entry which is preliminary data.</text>
</comment>
<name>A0ACB8YIA5_ARCLA</name>
<reference evidence="2" key="1">
    <citation type="journal article" date="2022" name="Mol. Ecol. Resour.">
        <title>The genomes of chicory, endive, great burdock and yacon provide insights into Asteraceae palaeo-polyploidization history and plant inulin production.</title>
        <authorList>
            <person name="Fan W."/>
            <person name="Wang S."/>
            <person name="Wang H."/>
            <person name="Wang A."/>
            <person name="Jiang F."/>
            <person name="Liu H."/>
            <person name="Zhao H."/>
            <person name="Xu D."/>
            <person name="Zhang Y."/>
        </authorList>
    </citation>
    <scope>NUCLEOTIDE SEQUENCE [LARGE SCALE GENOMIC DNA]</scope>
    <source>
        <strain evidence="2">cv. Niubang</strain>
    </source>
</reference>